<protein>
    <submittedName>
        <fullName evidence="1">Reverse transcriptase</fullName>
    </submittedName>
</protein>
<organism evidence="1 2">
    <name type="scientific">Clonorchis sinensis</name>
    <name type="common">Chinese liver fluke</name>
    <dbReference type="NCBI Taxonomy" id="79923"/>
    <lineage>
        <taxon>Eukaryota</taxon>
        <taxon>Metazoa</taxon>
        <taxon>Spiralia</taxon>
        <taxon>Lophotrochozoa</taxon>
        <taxon>Platyhelminthes</taxon>
        <taxon>Trematoda</taxon>
        <taxon>Digenea</taxon>
        <taxon>Opisthorchiida</taxon>
        <taxon>Opisthorchiata</taxon>
        <taxon>Opisthorchiidae</taxon>
        <taxon>Clonorchis</taxon>
    </lineage>
</organism>
<accession>G7YTW5</accession>
<proteinExistence type="predicted"/>
<dbReference type="Proteomes" id="UP000008909">
    <property type="component" value="Unassembled WGS sequence"/>
</dbReference>
<sequence>MLEHTPLRSNIDGPPMDIRYVDKISISLGSEQCARDITTRFNYIHPGIFVTSKHENENVVHCFDVDFSRIIGGILQQLVHRKAKCTGHGFATLSRLRHPIQKQSHRAQRICSRNLLQDELSINANRQCGNDHPNKFSSEHIFRVEPREKNSWHLMGVAFAFAVHRMGKLGSGKTMVVKPERYGCVTQPMSVLRRNLLVDCVALIAYLTIGST</sequence>
<evidence type="ECO:0000313" key="1">
    <source>
        <dbReference type="EMBL" id="GAA56395.1"/>
    </source>
</evidence>
<dbReference type="AlphaFoldDB" id="G7YTW5"/>
<keyword evidence="1" id="KW-0695">RNA-directed DNA polymerase</keyword>
<keyword evidence="1" id="KW-0808">Transferase</keyword>
<dbReference type="EMBL" id="DF144242">
    <property type="protein sequence ID" value="GAA56395.1"/>
    <property type="molecule type" value="Genomic_DNA"/>
</dbReference>
<evidence type="ECO:0000313" key="2">
    <source>
        <dbReference type="Proteomes" id="UP000008909"/>
    </source>
</evidence>
<keyword evidence="2" id="KW-1185">Reference proteome</keyword>
<reference key="2">
    <citation type="submission" date="2011-10" db="EMBL/GenBank/DDBJ databases">
        <title>The genome and transcriptome sequence of Clonorchis sinensis provide insights into the carcinogenic liver fluke.</title>
        <authorList>
            <person name="Wang X."/>
            <person name="Huang Y."/>
            <person name="Chen W."/>
            <person name="Liu H."/>
            <person name="Guo L."/>
            <person name="Chen Y."/>
            <person name="Luo F."/>
            <person name="Zhou W."/>
            <person name="Sun J."/>
            <person name="Mao Q."/>
            <person name="Liang P."/>
            <person name="Zhou C."/>
            <person name="Tian Y."/>
            <person name="Men J."/>
            <person name="Lv X."/>
            <person name="Huang L."/>
            <person name="Zhou J."/>
            <person name="Hu Y."/>
            <person name="Li R."/>
            <person name="Zhang F."/>
            <person name="Lei H."/>
            <person name="Li X."/>
            <person name="Hu X."/>
            <person name="Liang C."/>
            <person name="Xu J."/>
            <person name="Wu Z."/>
            <person name="Yu X."/>
        </authorList>
    </citation>
    <scope>NUCLEOTIDE SEQUENCE</scope>
    <source>
        <strain>Henan</strain>
    </source>
</reference>
<reference evidence="1" key="1">
    <citation type="journal article" date="2011" name="Genome Biol.">
        <title>The draft genome of the carcinogenic human liver fluke Clonorchis sinensis.</title>
        <authorList>
            <person name="Wang X."/>
            <person name="Chen W."/>
            <person name="Huang Y."/>
            <person name="Sun J."/>
            <person name="Men J."/>
            <person name="Liu H."/>
            <person name="Luo F."/>
            <person name="Guo L."/>
            <person name="Lv X."/>
            <person name="Deng C."/>
            <person name="Zhou C."/>
            <person name="Fan Y."/>
            <person name="Li X."/>
            <person name="Huang L."/>
            <person name="Hu Y."/>
            <person name="Liang C."/>
            <person name="Hu X."/>
            <person name="Xu J."/>
            <person name="Yu X."/>
        </authorList>
    </citation>
    <scope>NUCLEOTIDE SEQUENCE [LARGE SCALE GENOMIC DNA]</scope>
    <source>
        <strain evidence="1">Henan</strain>
    </source>
</reference>
<gene>
    <name evidence="1" type="ORF">CLF_110804</name>
</gene>
<name>G7YTW5_CLOSI</name>
<keyword evidence="1" id="KW-0548">Nucleotidyltransferase</keyword>
<dbReference type="GO" id="GO:0003964">
    <property type="term" value="F:RNA-directed DNA polymerase activity"/>
    <property type="evidence" value="ECO:0007669"/>
    <property type="project" value="UniProtKB-KW"/>
</dbReference>